<sequence>MKITKKLIASLSLGVCVLAFAQEDPGPGPVLTGAPFLRIAPDARSGGMGDQGVATSPDAFSQFWNAAKFPFSNTSAAVGVNYTPYMSKLTNDVFLLYANYHQFLGQDERSTISASLYYFNMGEVELNELVGSEIASLGKSKPNEFSLDVAYGLKLSDTYAMAVTGRYIRSDLGGNFGTNSTLKAANTFGIDVSGFYKSNRHDSFGDYEGQVRGGFAFQNLGPKLDYSGDEESKSYLPTTMRLGAGYDLFIDDQNKIGITLEASKLLVPGAEVVDYNEEEIDGEIIKTPIYQIPNYGVMEGIGKSFNSSSNPKSIMFSGALEYAYADAFAIRTGYFHESKEQGGRQFATVGLGLKYQNFGLDISYLINTAKENSALDNTLRFGLTWNFGQPTSNADY</sequence>
<keyword evidence="4" id="KW-1185">Reference proteome</keyword>
<dbReference type="InterPro" id="IPR047799">
    <property type="entry name" value="T9SS_OM_PorV"/>
</dbReference>
<accession>A0A1M6EHF3</accession>
<dbReference type="NCBIfam" id="NF033710">
    <property type="entry name" value="T9SS_OM_PorV"/>
    <property type="match status" value="1"/>
</dbReference>
<feature type="chain" id="PRO_5012997213" description="Type IX secretion system protein PorV domain-containing protein" evidence="1">
    <location>
        <begin position="22"/>
        <end position="396"/>
    </location>
</feature>
<dbReference type="OrthoDB" id="9758448at2"/>
<organism evidence="3 4">
    <name type="scientific">Cruoricaptor ignavus</name>
    <dbReference type="NCBI Taxonomy" id="1118202"/>
    <lineage>
        <taxon>Bacteria</taxon>
        <taxon>Pseudomonadati</taxon>
        <taxon>Bacteroidota</taxon>
        <taxon>Flavobacteriia</taxon>
        <taxon>Flavobacteriales</taxon>
        <taxon>Weeksellaceae</taxon>
        <taxon>Cruoricaptor</taxon>
    </lineage>
</organism>
<evidence type="ECO:0000259" key="2">
    <source>
        <dbReference type="Pfam" id="PF19572"/>
    </source>
</evidence>
<reference evidence="3 4" key="1">
    <citation type="submission" date="2016-11" db="EMBL/GenBank/DDBJ databases">
        <authorList>
            <person name="Jaros S."/>
            <person name="Januszkiewicz K."/>
            <person name="Wedrychowicz H."/>
        </authorList>
    </citation>
    <scope>NUCLEOTIDE SEQUENCE [LARGE SCALE GENOMIC DNA]</scope>
    <source>
        <strain evidence="3 4">DSM 25479</strain>
    </source>
</reference>
<dbReference type="Proteomes" id="UP000184335">
    <property type="component" value="Unassembled WGS sequence"/>
</dbReference>
<proteinExistence type="predicted"/>
<evidence type="ECO:0000256" key="1">
    <source>
        <dbReference type="SAM" id="SignalP"/>
    </source>
</evidence>
<dbReference type="AlphaFoldDB" id="A0A1M6EHF3"/>
<dbReference type="NCBIfam" id="NF033709">
    <property type="entry name" value="PorV_fam"/>
    <property type="match status" value="1"/>
</dbReference>
<gene>
    <name evidence="3" type="ORF">SAMN05443429_105108</name>
</gene>
<feature type="signal peptide" evidence="1">
    <location>
        <begin position="1"/>
        <end position="21"/>
    </location>
</feature>
<feature type="domain" description="Type IX secretion system protein PorV" evidence="2">
    <location>
        <begin position="30"/>
        <end position="269"/>
    </location>
</feature>
<dbReference type="Pfam" id="PF19572">
    <property type="entry name" value="PorV"/>
    <property type="match status" value="1"/>
</dbReference>
<dbReference type="EMBL" id="FQYI01000005">
    <property type="protein sequence ID" value="SHI84904.1"/>
    <property type="molecule type" value="Genomic_DNA"/>
</dbReference>
<dbReference type="Gene3D" id="2.40.160.60">
    <property type="entry name" value="Outer membrane protein transport protein (OMPP1/FadL/TodX)"/>
    <property type="match status" value="1"/>
</dbReference>
<dbReference type="RefSeq" id="WP_073179444.1">
    <property type="nucleotide sequence ID" value="NZ_FQYI01000005.1"/>
</dbReference>
<protein>
    <recommendedName>
        <fullName evidence="2">Type IX secretion system protein PorV domain-containing protein</fullName>
    </recommendedName>
</protein>
<keyword evidence="1" id="KW-0732">Signal</keyword>
<dbReference type="InterPro" id="IPR045741">
    <property type="entry name" value="PorV"/>
</dbReference>
<name>A0A1M6EHF3_9FLAO</name>
<dbReference type="STRING" id="1118202.SAMN05443429_105108"/>
<evidence type="ECO:0000313" key="4">
    <source>
        <dbReference type="Proteomes" id="UP000184335"/>
    </source>
</evidence>
<evidence type="ECO:0000313" key="3">
    <source>
        <dbReference type="EMBL" id="SHI84904.1"/>
    </source>
</evidence>